<feature type="domain" description="HD Cas3-type" evidence="10">
    <location>
        <begin position="8"/>
        <end position="212"/>
    </location>
</feature>
<dbReference type="NCBIfam" id="TIGR01587">
    <property type="entry name" value="cas3_core"/>
    <property type="match status" value="1"/>
</dbReference>
<keyword evidence="4" id="KW-0479">Metal-binding</keyword>
<evidence type="ECO:0000256" key="1">
    <source>
        <dbReference type="ARBA" id="ARBA00006847"/>
    </source>
</evidence>
<keyword evidence="3" id="KW-0540">Nuclease</keyword>
<dbReference type="RefSeq" id="WP_345393084.1">
    <property type="nucleotide sequence ID" value="NZ_BAABLA010000015.1"/>
</dbReference>
<accession>A0ABW2BVU1</accession>
<evidence type="ECO:0000256" key="4">
    <source>
        <dbReference type="ARBA" id="ARBA00022723"/>
    </source>
</evidence>
<evidence type="ECO:0000313" key="11">
    <source>
        <dbReference type="EMBL" id="MFC6866694.1"/>
    </source>
</evidence>
<dbReference type="InterPro" id="IPR050547">
    <property type="entry name" value="DEAD_box_RNA_helicases"/>
</dbReference>
<evidence type="ECO:0000313" key="12">
    <source>
        <dbReference type="Proteomes" id="UP001596337"/>
    </source>
</evidence>
<evidence type="ECO:0000259" key="10">
    <source>
        <dbReference type="PROSITE" id="PS51643"/>
    </source>
</evidence>
<comment type="similarity">
    <text evidence="2">In the central section; belongs to the CRISPR-associated helicase Cas3 family.</text>
</comment>
<dbReference type="NCBIfam" id="TIGR01596">
    <property type="entry name" value="cas3_HD"/>
    <property type="match status" value="1"/>
</dbReference>
<evidence type="ECO:0000256" key="7">
    <source>
        <dbReference type="ARBA" id="ARBA00022806"/>
    </source>
</evidence>
<keyword evidence="7" id="KW-0347">Helicase</keyword>
<dbReference type="CDD" id="cd09641">
    <property type="entry name" value="Cas3''_I"/>
    <property type="match status" value="1"/>
</dbReference>
<keyword evidence="9" id="KW-0051">Antiviral defense</keyword>
<dbReference type="Gene3D" id="3.40.50.300">
    <property type="entry name" value="P-loop containing nucleotide triphosphate hydrolases"/>
    <property type="match status" value="2"/>
</dbReference>
<keyword evidence="12" id="KW-1185">Reference proteome</keyword>
<evidence type="ECO:0000256" key="2">
    <source>
        <dbReference type="ARBA" id="ARBA00009046"/>
    </source>
</evidence>
<comment type="similarity">
    <text evidence="1">In the N-terminal section; belongs to the CRISPR-associated nuclease Cas3-HD family.</text>
</comment>
<evidence type="ECO:0000256" key="5">
    <source>
        <dbReference type="ARBA" id="ARBA00022741"/>
    </source>
</evidence>
<keyword evidence="5" id="KW-0547">Nucleotide-binding</keyword>
<dbReference type="PROSITE" id="PS51643">
    <property type="entry name" value="HD_CAS3"/>
    <property type="match status" value="1"/>
</dbReference>
<comment type="caution">
    <text evidence="11">The sequence shown here is derived from an EMBL/GenBank/DDBJ whole genome shotgun (WGS) entry which is preliminary data.</text>
</comment>
<dbReference type="Gene3D" id="1.10.3210.30">
    <property type="match status" value="1"/>
</dbReference>
<dbReference type="Pfam" id="PF18019">
    <property type="entry name" value="Cas3_HD"/>
    <property type="match status" value="1"/>
</dbReference>
<dbReference type="EMBL" id="JBHSXX010000001">
    <property type="protein sequence ID" value="MFC6866694.1"/>
    <property type="molecule type" value="Genomic_DNA"/>
</dbReference>
<dbReference type="PANTHER" id="PTHR47963">
    <property type="entry name" value="DEAD-BOX ATP-DEPENDENT RNA HELICASE 47, MITOCHONDRIAL"/>
    <property type="match status" value="1"/>
</dbReference>
<keyword evidence="8" id="KW-0067">ATP-binding</keyword>
<evidence type="ECO:0000256" key="6">
    <source>
        <dbReference type="ARBA" id="ARBA00022801"/>
    </source>
</evidence>
<keyword evidence="6" id="KW-0378">Hydrolase</keyword>
<dbReference type="InterPro" id="IPR038257">
    <property type="entry name" value="CRISPR-assoc_Cas3_HD_sf"/>
</dbReference>
<dbReference type="InterPro" id="IPR041372">
    <property type="entry name" value="Cas3_C"/>
</dbReference>
<dbReference type="Pfam" id="PF18395">
    <property type="entry name" value="Cas3_C"/>
    <property type="match status" value="1"/>
</dbReference>
<dbReference type="InterPro" id="IPR014001">
    <property type="entry name" value="Helicase_ATP-bd"/>
</dbReference>
<organism evidence="11 12">
    <name type="scientific">Haloechinothrix salitolerans</name>
    <dbReference type="NCBI Taxonomy" id="926830"/>
    <lineage>
        <taxon>Bacteria</taxon>
        <taxon>Bacillati</taxon>
        <taxon>Actinomycetota</taxon>
        <taxon>Actinomycetes</taxon>
        <taxon>Pseudonocardiales</taxon>
        <taxon>Pseudonocardiaceae</taxon>
        <taxon>Haloechinothrix</taxon>
    </lineage>
</organism>
<dbReference type="InterPro" id="IPR054712">
    <property type="entry name" value="Cas3-like_dom"/>
</dbReference>
<dbReference type="InterPro" id="IPR006474">
    <property type="entry name" value="Helicase_Cas3_CRISPR-ass_core"/>
</dbReference>
<reference evidence="12" key="1">
    <citation type="journal article" date="2019" name="Int. J. Syst. Evol. Microbiol.">
        <title>The Global Catalogue of Microorganisms (GCM) 10K type strain sequencing project: providing services to taxonomists for standard genome sequencing and annotation.</title>
        <authorList>
            <consortium name="The Broad Institute Genomics Platform"/>
            <consortium name="The Broad Institute Genome Sequencing Center for Infectious Disease"/>
            <person name="Wu L."/>
            <person name="Ma J."/>
        </authorList>
    </citation>
    <scope>NUCLEOTIDE SEQUENCE [LARGE SCALE GENOMIC DNA]</scope>
    <source>
        <strain evidence="12">KCTC 32255</strain>
    </source>
</reference>
<dbReference type="SMART" id="SM00487">
    <property type="entry name" value="DEXDc"/>
    <property type="match status" value="1"/>
</dbReference>
<evidence type="ECO:0000256" key="3">
    <source>
        <dbReference type="ARBA" id="ARBA00022722"/>
    </source>
</evidence>
<sequence>MWAKSADEDGAWLPLWQHMDDSADVAAELFERWLAPSVVRLLAAEFGDDIDQARTAVGFLAGIHDLGKATPAFAVQDGNIAQRMREHGLYMASHKSELVDRHLAHHSVAGHHLLVRWLRDQGWSRRVARTWGVVLGGHHGVTPDSSAEKAAKPDELPELYGRGTWLHVQREFIDRMVTRTGAEAWLTKWRDIKLSAQFQVLATALVIMSDWIASNKDLLPFHVERLPEPRSEPRRVRDALATLRLPSPWAPAPYGGDVSELFARRFSLPAGARPRPVQAAMFDVAHSMSEPGLLIAEAPMGEGKTEGALAASEVMAARFGAGGVMIALPTQATTDAMFHRVVDWLDAMGARDEQVGGSIMLGHGKARFNRVYQGLVRAGKLAEIGRDDTAVRCGHAVSAHAWLSGRKKAQLANFAIVTIDQLLFAGLRARHLMLRHLALAGKVVVIDEIHAYDAYMNSYLSTVLTWLGAYRVPVIALSATLPAQQRRELIEAYERGRDGSGHDHLDRLDGDIGYPALTWTEGNAISTRVVEPSGRRTSVAVEALTNGADDLDELSALLRDLLSDGGCALVVRNTVRRVLATAEQLEREFPGEITVAHSRFIAADRMGKDTELLDMFGAPDRAKTRPRRAILVASQVVEQSLDVDFDVLVTDLAPMDLVLQRTGRLHRHERGRDQADRPPKLRSARVYVAGADFSANPPELESSAARYVYGEHTLFRSAAVLRGRFGSVIELPDDIAPLVQEAYGPHEIGPESWRDTLAAAREKWQRRVADREDKARGFQIMAPGNAGEPITGWMSASIGEADDEAQGQGQVRDGAPSLEAILLCEGADGEWRTPAWLPEGRGGLTIPRDETPSIELAEVMASCVLRLPLAFSNADAETALWDATPPAWELSPLIYRQPVLIVDDDGWGRINERPVRYTVEKGLEVFDSDE</sequence>
<dbReference type="InterPro" id="IPR006483">
    <property type="entry name" value="CRISPR-assoc_Cas3_HD"/>
</dbReference>
<dbReference type="Pfam" id="PF22590">
    <property type="entry name" value="Cas3-like_C_2"/>
    <property type="match status" value="1"/>
</dbReference>
<dbReference type="Proteomes" id="UP001596337">
    <property type="component" value="Unassembled WGS sequence"/>
</dbReference>
<dbReference type="SUPFAM" id="SSF52540">
    <property type="entry name" value="P-loop containing nucleoside triphosphate hydrolases"/>
    <property type="match status" value="1"/>
</dbReference>
<evidence type="ECO:0000256" key="9">
    <source>
        <dbReference type="ARBA" id="ARBA00023118"/>
    </source>
</evidence>
<dbReference type="CDD" id="cd17930">
    <property type="entry name" value="DEXHc_cas3"/>
    <property type="match status" value="1"/>
</dbReference>
<dbReference type="PANTHER" id="PTHR47963:SF9">
    <property type="entry name" value="CRISPR-ASSOCIATED ENDONUCLEASE_HELICASE CAS3"/>
    <property type="match status" value="1"/>
</dbReference>
<evidence type="ECO:0000256" key="8">
    <source>
        <dbReference type="ARBA" id="ARBA00022840"/>
    </source>
</evidence>
<name>A0ABW2BVU1_9PSEU</name>
<protein>
    <submittedName>
        <fullName evidence="11">CRISPR-associated helicase Cas3</fullName>
    </submittedName>
</protein>
<gene>
    <name evidence="11" type="primary">cas3</name>
    <name evidence="11" type="ORF">ACFQGD_06000</name>
</gene>
<dbReference type="InterPro" id="IPR027417">
    <property type="entry name" value="P-loop_NTPase"/>
</dbReference>
<proteinExistence type="inferred from homology"/>